<protein>
    <submittedName>
        <fullName evidence="1">Uncharacterized protein</fullName>
    </submittedName>
</protein>
<evidence type="ECO:0000313" key="2">
    <source>
        <dbReference type="Proteomes" id="UP000688137"/>
    </source>
</evidence>
<organism evidence="1 2">
    <name type="scientific">Paramecium primaurelia</name>
    <dbReference type="NCBI Taxonomy" id="5886"/>
    <lineage>
        <taxon>Eukaryota</taxon>
        <taxon>Sar</taxon>
        <taxon>Alveolata</taxon>
        <taxon>Ciliophora</taxon>
        <taxon>Intramacronucleata</taxon>
        <taxon>Oligohymenophorea</taxon>
        <taxon>Peniculida</taxon>
        <taxon>Parameciidae</taxon>
        <taxon>Paramecium</taxon>
    </lineage>
</organism>
<evidence type="ECO:0000313" key="1">
    <source>
        <dbReference type="EMBL" id="CAD8094791.1"/>
    </source>
</evidence>
<proteinExistence type="predicted"/>
<gene>
    <name evidence="1" type="ORF">PPRIM_AZ9-3.1.T0970034</name>
</gene>
<name>A0A8S1NWV9_PARPR</name>
<dbReference type="Proteomes" id="UP000688137">
    <property type="component" value="Unassembled WGS sequence"/>
</dbReference>
<dbReference type="OMA" id="EPQTVIW"/>
<reference evidence="1" key="1">
    <citation type="submission" date="2021-01" db="EMBL/GenBank/DDBJ databases">
        <authorList>
            <consortium name="Genoscope - CEA"/>
            <person name="William W."/>
        </authorList>
    </citation>
    <scope>NUCLEOTIDE SEQUENCE</scope>
</reference>
<accession>A0A8S1NWV9</accession>
<dbReference type="AlphaFoldDB" id="A0A8S1NWV9"/>
<sequence length="68" mass="7730">MNSNNESNGSEKQVVSRVEIQEEPTTVVWNGQCNNEIQILVNKSLGDTMSYQDVLKYKSTLAKKILRQ</sequence>
<dbReference type="EMBL" id="CAJJDM010000100">
    <property type="protein sequence ID" value="CAD8094791.1"/>
    <property type="molecule type" value="Genomic_DNA"/>
</dbReference>
<keyword evidence="2" id="KW-1185">Reference proteome</keyword>
<comment type="caution">
    <text evidence="1">The sequence shown here is derived from an EMBL/GenBank/DDBJ whole genome shotgun (WGS) entry which is preliminary data.</text>
</comment>